<dbReference type="Pfam" id="PF00485">
    <property type="entry name" value="PRK"/>
    <property type="match status" value="1"/>
</dbReference>
<dbReference type="GeneID" id="43603212"/>
<gene>
    <name evidence="11" type="ORF">BP5553_10363</name>
</gene>
<keyword evidence="5" id="KW-0547">Nucleotide-binding</keyword>
<comment type="pathway">
    <text evidence="1">Pyrimidine metabolism; UMP biosynthesis via salvage pathway; UMP from uridine: step 1/1.</text>
</comment>
<keyword evidence="6 11" id="KW-0418">Kinase</keyword>
<comment type="caution">
    <text evidence="11">The sequence shown here is derived from an EMBL/GenBank/DDBJ whole genome shotgun (WGS) entry which is preliminary data.</text>
</comment>
<dbReference type="Proteomes" id="UP000254866">
    <property type="component" value="Unassembled WGS sequence"/>
</dbReference>
<feature type="domain" description="Phosphoribosyltransferase" evidence="10">
    <location>
        <begin position="357"/>
        <end position="536"/>
    </location>
</feature>
<dbReference type="OrthoDB" id="738517at2759"/>
<evidence type="ECO:0000313" key="11">
    <source>
        <dbReference type="EMBL" id="RDL30485.1"/>
    </source>
</evidence>
<dbReference type="InterPro" id="IPR027417">
    <property type="entry name" value="P-loop_NTPase"/>
</dbReference>
<evidence type="ECO:0000259" key="9">
    <source>
        <dbReference type="Pfam" id="PF00485"/>
    </source>
</evidence>
<protein>
    <recommendedName>
        <fullName evidence="3">uridine/cytidine kinase</fullName>
        <ecNumber evidence="3">2.7.1.48</ecNumber>
    </recommendedName>
</protein>
<organism evidence="11 12">
    <name type="scientific">Venustampulla echinocandica</name>
    <dbReference type="NCBI Taxonomy" id="2656787"/>
    <lineage>
        <taxon>Eukaryota</taxon>
        <taxon>Fungi</taxon>
        <taxon>Dikarya</taxon>
        <taxon>Ascomycota</taxon>
        <taxon>Pezizomycotina</taxon>
        <taxon>Leotiomycetes</taxon>
        <taxon>Helotiales</taxon>
        <taxon>Pleuroascaceae</taxon>
        <taxon>Venustampulla</taxon>
    </lineage>
</organism>
<feature type="domain" description="Phosphoribulokinase/uridine kinase" evidence="9">
    <location>
        <begin position="157"/>
        <end position="313"/>
    </location>
</feature>
<evidence type="ECO:0000256" key="2">
    <source>
        <dbReference type="ARBA" id="ARBA00005408"/>
    </source>
</evidence>
<dbReference type="SUPFAM" id="SSF52540">
    <property type="entry name" value="P-loop containing nucleoside triphosphate hydrolases"/>
    <property type="match status" value="1"/>
</dbReference>
<dbReference type="PANTHER" id="PTHR10285">
    <property type="entry name" value="URIDINE KINASE"/>
    <property type="match status" value="1"/>
</dbReference>
<dbReference type="EMBL" id="NPIC01000015">
    <property type="protein sequence ID" value="RDL30485.1"/>
    <property type="molecule type" value="Genomic_DNA"/>
</dbReference>
<dbReference type="GO" id="GO:0044206">
    <property type="term" value="P:UMP salvage"/>
    <property type="evidence" value="ECO:0007669"/>
    <property type="project" value="UniProtKB-UniPathway"/>
</dbReference>
<dbReference type="Gene3D" id="3.40.50.2020">
    <property type="match status" value="1"/>
</dbReference>
<evidence type="ECO:0000256" key="8">
    <source>
        <dbReference type="SAM" id="MobiDB-lite"/>
    </source>
</evidence>
<feature type="region of interest" description="Disordered" evidence="8">
    <location>
        <begin position="1"/>
        <end position="39"/>
    </location>
</feature>
<dbReference type="NCBIfam" id="NF004018">
    <property type="entry name" value="PRK05480.1"/>
    <property type="match status" value="1"/>
</dbReference>
<feature type="compositionally biased region" description="Basic and acidic residues" evidence="8">
    <location>
        <begin position="16"/>
        <end position="39"/>
    </location>
</feature>
<comment type="similarity">
    <text evidence="2">Belongs to the uridine kinase family.</text>
</comment>
<dbReference type="InterPro" id="IPR006083">
    <property type="entry name" value="PRK/URK"/>
</dbReference>
<dbReference type="CDD" id="cd02023">
    <property type="entry name" value="UMPK"/>
    <property type="match status" value="1"/>
</dbReference>
<evidence type="ECO:0000256" key="5">
    <source>
        <dbReference type="ARBA" id="ARBA00022741"/>
    </source>
</evidence>
<dbReference type="Pfam" id="PF14681">
    <property type="entry name" value="UPRTase"/>
    <property type="match status" value="1"/>
</dbReference>
<dbReference type="CDD" id="cd06223">
    <property type="entry name" value="PRTases_typeI"/>
    <property type="match status" value="1"/>
</dbReference>
<keyword evidence="7" id="KW-0067">ATP-binding</keyword>
<dbReference type="SUPFAM" id="SSF53271">
    <property type="entry name" value="PRTase-like"/>
    <property type="match status" value="1"/>
</dbReference>
<dbReference type="GO" id="GO:0005524">
    <property type="term" value="F:ATP binding"/>
    <property type="evidence" value="ECO:0007669"/>
    <property type="project" value="UniProtKB-KW"/>
</dbReference>
<dbReference type="GO" id="GO:0004849">
    <property type="term" value="F:uridine kinase activity"/>
    <property type="evidence" value="ECO:0007669"/>
    <property type="project" value="UniProtKB-EC"/>
</dbReference>
<evidence type="ECO:0000259" key="10">
    <source>
        <dbReference type="Pfam" id="PF14681"/>
    </source>
</evidence>
<evidence type="ECO:0000256" key="1">
    <source>
        <dbReference type="ARBA" id="ARBA00004690"/>
    </source>
</evidence>
<evidence type="ECO:0000256" key="4">
    <source>
        <dbReference type="ARBA" id="ARBA00022679"/>
    </source>
</evidence>
<dbReference type="InterPro" id="IPR000836">
    <property type="entry name" value="PRTase_dom"/>
</dbReference>
<evidence type="ECO:0000256" key="3">
    <source>
        <dbReference type="ARBA" id="ARBA00012137"/>
    </source>
</evidence>
<name>A0A370TA17_9HELO</name>
<keyword evidence="4" id="KW-0808">Transferase</keyword>
<dbReference type="RefSeq" id="XP_031865010.1">
    <property type="nucleotide sequence ID" value="XM_032018986.1"/>
</dbReference>
<dbReference type="FunFam" id="3.40.50.2020:FF:000010">
    <property type="entry name" value="Uridine-cytidine kinase"/>
    <property type="match status" value="1"/>
</dbReference>
<accession>A0A370TA17</accession>
<sequence length="552" mass="61954">MSCTNTDDWAFTAAEGGRDGDAVKDEEQKEKGSEVDVEVKEKQRSIRKKRGLGASTEGVWAGSLNVLYSAPLESIYIYLRKASPYLHYKSTMASLTSAYAISLERQLKDAQASSYSFVSVTFLIHTGPWLQARASGLHTRHHGPMSVLSALLGAQAQDSFYKTLDDEGLRMAFRNEYDFDSPDAIDFDVLIDCLRDLKAGKRAEIPVYSFAEHARQKETTSIYSPHVLILEGIFALYDPRVLDLLDMKIFCEADADTCLSRRILRDVEERGRDIDGCIKQWFAFVKPNFERYVEPQRKVADIIVPRGVQNKVAIVMVIQYIERKLVEKSKTHRAALKKLGQSAEDDTFSDKIMLLEQTPQVRAMSTIMQDIDTSNEDFIFYFDRLTTLLIEHAMNNIYFNDKIVETPTGGKYCGLSPIGETSAVVILRAGSILETGLKRVLPDCRTGRLLIQSNVRTGEPELHYLKLPQDIRSHDGVLLLDPQMSSGGAALMAVQVLVDHGVPEDRIVFVTYSAGRIGLNRLTKVFPGVKVVVCAVVPDFEARWIEKRYLGC</sequence>
<dbReference type="EC" id="2.7.1.48" evidence="3"/>
<evidence type="ECO:0000256" key="7">
    <source>
        <dbReference type="ARBA" id="ARBA00022840"/>
    </source>
</evidence>
<keyword evidence="12" id="KW-1185">Reference proteome</keyword>
<dbReference type="PRINTS" id="PR00988">
    <property type="entry name" value="URIDINKINASE"/>
</dbReference>
<dbReference type="STRING" id="2656787.A0A370TA17"/>
<dbReference type="Gene3D" id="3.40.50.300">
    <property type="entry name" value="P-loop containing nucleotide triphosphate hydrolases"/>
    <property type="match status" value="1"/>
</dbReference>
<evidence type="ECO:0000256" key="6">
    <source>
        <dbReference type="ARBA" id="ARBA00022777"/>
    </source>
</evidence>
<evidence type="ECO:0000313" key="12">
    <source>
        <dbReference type="Proteomes" id="UP000254866"/>
    </source>
</evidence>
<reference evidence="11 12" key="1">
    <citation type="journal article" date="2018" name="IMA Fungus">
        <title>IMA Genome-F 9: Draft genome sequence of Annulohypoxylon stygium, Aspergillus mulundensis, Berkeleyomyces basicola (syn. Thielaviopsis basicola), Ceratocystis smalleyi, two Cercospora beticola strains, Coleophoma cylindrospora, Fusarium fracticaudum, Phialophora cf. hyalina, and Morchella septimelata.</title>
        <authorList>
            <person name="Wingfield B.D."/>
            <person name="Bills G.F."/>
            <person name="Dong Y."/>
            <person name="Huang W."/>
            <person name="Nel W.J."/>
            <person name="Swalarsk-Parry B.S."/>
            <person name="Vaghefi N."/>
            <person name="Wilken P.M."/>
            <person name="An Z."/>
            <person name="de Beer Z.W."/>
            <person name="De Vos L."/>
            <person name="Chen L."/>
            <person name="Duong T.A."/>
            <person name="Gao Y."/>
            <person name="Hammerbacher A."/>
            <person name="Kikkert J.R."/>
            <person name="Li Y."/>
            <person name="Li H."/>
            <person name="Li K."/>
            <person name="Li Q."/>
            <person name="Liu X."/>
            <person name="Ma X."/>
            <person name="Naidoo K."/>
            <person name="Pethybridge S.J."/>
            <person name="Sun J."/>
            <person name="Steenkamp E.T."/>
            <person name="van der Nest M.A."/>
            <person name="van Wyk S."/>
            <person name="Wingfield M.J."/>
            <person name="Xiong C."/>
            <person name="Yue Q."/>
            <person name="Zhang X."/>
        </authorList>
    </citation>
    <scope>NUCLEOTIDE SEQUENCE [LARGE SCALE GENOMIC DNA]</scope>
    <source>
        <strain evidence="11 12">BP 5553</strain>
    </source>
</reference>
<dbReference type="UniPathway" id="UPA00574">
    <property type="reaction ID" value="UER00637"/>
</dbReference>
<dbReference type="InterPro" id="IPR000764">
    <property type="entry name" value="Uridine_kinase-like"/>
</dbReference>
<dbReference type="InterPro" id="IPR029057">
    <property type="entry name" value="PRTase-like"/>
</dbReference>
<proteinExistence type="inferred from homology"/>
<dbReference type="AlphaFoldDB" id="A0A370TA17"/>